<dbReference type="InterPro" id="IPR013783">
    <property type="entry name" value="Ig-like_fold"/>
</dbReference>
<dbReference type="SMART" id="SM00404">
    <property type="entry name" value="PTPc_motif"/>
    <property type="match status" value="2"/>
</dbReference>
<evidence type="ECO:0000259" key="15">
    <source>
        <dbReference type="PROSITE" id="PS50056"/>
    </source>
</evidence>
<dbReference type="InterPro" id="IPR036116">
    <property type="entry name" value="FN3_sf"/>
</dbReference>
<dbReference type="GO" id="GO:0043235">
    <property type="term" value="C:receptor complex"/>
    <property type="evidence" value="ECO:0007669"/>
    <property type="project" value="TreeGrafter"/>
</dbReference>
<dbReference type="InterPro" id="IPR003961">
    <property type="entry name" value="FN3_dom"/>
</dbReference>
<reference evidence="18" key="1">
    <citation type="submission" date="2025-08" db="UniProtKB">
        <authorList>
            <consortium name="RefSeq"/>
        </authorList>
    </citation>
    <scope>IDENTIFICATION</scope>
</reference>
<dbReference type="PROSITE" id="PS50818">
    <property type="entry name" value="INTEIN_C_TER"/>
    <property type="match status" value="1"/>
</dbReference>
<sequence>MLLLLLLPIVWAPLPVHPQSPVEDDRCNQTDWQRVEGMSDEKGYLSDMNVSNHNRSNTLFLTWKRLLGDIQGFSLRLYNPEGNTLLQNGSAGPNATSFSFHDLIPGTQYQVEVTALWTCARNSTRRLMGQTVPSPVKNVMLNHESPSVLLASWSEAPGGKHGYQLVLYHIKSQALVRNVTVSKNVTTFRFEKLLSGNEYALQITTLAGSYKASTRAREWTAPVAPKALKFQSKSSSSSLIASWASMEGAEWLHFTLQNLCTPAESTTVSIKNGLSNYTFQHLQPGTPYQLVVSAAVGPYRVEAGNITAYTHPLRPINVSLINYGKNNSLKVLWKSPAGERELYLVSLQEGDNSTPIKNVSVGENSTRVTFHNLNPGTRYTAWVTAVSGPHKAPAKSSPAWTFPIAPLGGSLSSLGSAHMLHAQWQEMSGSGYVASLYTMEPYMLVQNKSVAKNYSSLHYEGLSPGTHYALEICTIAGPYISAPLRLSNWTYPLPPEHLSLNNDGHSTRSLRASWEKTSGSRGHYVGILLETKSQLGVKNVTVSEDKQRTNVSFEGLIPGRQYTLKVVWVAGPYQSLVQTVSGWTYPLVPSGLTLVSSRWSSSLVASWNLPLGDRDQFFLRFYSQEHPALQRNITIGPDMQNFTFEGLLPGTQYFLEVTTLAGPYRASSQVVSAWTHPVSPGNVSVKCGQSPQQLIVSWMESGHRREYWIQLYSDESLSVIRNMSVPHGMTQVTLDGLIPGTRYRAEIVSRAGPHRISSQTAIGYTVPLMPLSVLVNSHGTTMLTAQWKAPPGQRDSYMVSVSEEGTPDTRNYVAVEKTSTNVTLTGLTPGTCYHVTVWSLAGPYSSVSQNGTACTAPAAPVNVTLKNSGNSSLLYTTWAEPPGGRDHYRMVLYSVVPPGMERVHVVKPGTQDFLWRELPAGSQFAVQVIAVKGQAEASSTIAVEWTSPLPATSIQIQNEKYPDKLSIAWAQPTGRLEGYELNLYQPALNSTIVQTTLGKDASNFTFSGLTPGVKYVYEIISKAGPYRSSAGNFSAWTYPLPPRMVRLSNKGHTDKLSTAWQPTGGDQDGYMLTLYYAGSGTVVAKRALEKNATNFTFSGLMPGTKYLLEVASMAGPYRVPAGNISDWTYPLVPGKLSIKAEKGNTAASVTWAKPLSKPERCQLQLWYPGNDTMLQHHVLTPWQIRHVFKGLVPGRNYSVSLSCTAGPYKNSSEMTEVAIEPFQVKDLQCLPDITSIFLNWTIPGGDIESYELAMETLPRGGPQAVSVLAVSRADITLAKLTSNTLYQISVRAVGKNGIRGPAVKVHCSTLEEVLPPPVRVDTPQFDASSRVIIFPDMFSEENGLIEYYGVVVTTNESLLRPTQDIISRTWYDHYYGQEDSYLALLVPNPFHLNESTSPKAWPVTVGTEECSHSRKTCNGKLKTHAQYRFSVAAFTRYSQRAPRVSFTAFSAVGASAASATVPAPVIAGIIMGFLLTVTTIAGLIFWRRQKARRMEKGNVPQEMATYSLRNTHRPILLQNFRQYYEARAANSNQGFFQDFEELKDVGKEQPKTEGELSANSSKNRYPHVLPYDYSRVKLSPLDGDPHSDYINANFVPGYSSPQEFIATQGPLKKTLDDFWQLVWEQHICTIVMLTVGMENGRVLCECYWPSDSIPVSSGQISIHLLAQNFADEWATREFKLQHEGLNMERRVVHLHYTAWPNHGVPESTTSMIAFIELVRAHMQSANETGPTLVHGSAGVGRTGTFIALDRLLQQLKHEKVVDVFNAVYSLRMHRHLMIETLGQYIFLHNCILEKISEEPLHDLSVVEVSHPIPLKNFLQHHAKNCSNANAGFLREYEQMLLEAAKEEVSSAIVSSDNQQISLDSSKRHYNRSKVKFSPVDRDPFSDLPHVWFIPGCNSIKDYIAIEGPYKLALEEFWWLIWEHGVHTIITLQNSTTPDNSCWPSESEPVCTERLIAQKGPEKVISGWQCVQLRLKYVRELEKKAKERLLQRFRFPLGEGEDLPDPEILVGFLTMVRELTPCRKRTSPFVLHCSLGNVSQMGVLIALDTLLQQLKEEKSVDVYGVVLRLVKSCCLMTPTLDKYIYLYECICNIMTQK</sequence>
<keyword evidence="10" id="KW-0325">Glycoprotein</keyword>
<dbReference type="Gene3D" id="3.90.190.10">
    <property type="entry name" value="Protein tyrosine phosphatase superfamily"/>
    <property type="match status" value="2"/>
</dbReference>
<feature type="chain" id="PRO_5047040205" description="protein-tyrosine-phosphatase" evidence="13">
    <location>
        <begin position="19"/>
        <end position="2096"/>
    </location>
</feature>
<feature type="domain" description="Fibronectin type-III" evidence="16">
    <location>
        <begin position="679"/>
        <end position="765"/>
    </location>
</feature>
<proteinExistence type="inferred from homology"/>
<dbReference type="SUPFAM" id="SSF49265">
    <property type="entry name" value="Fibronectin type III"/>
    <property type="match status" value="12"/>
</dbReference>
<dbReference type="PROSITE" id="PS50853">
    <property type="entry name" value="FN3"/>
    <property type="match status" value="10"/>
</dbReference>
<evidence type="ECO:0000313" key="18">
    <source>
        <dbReference type="RefSeq" id="XP_020638030.2"/>
    </source>
</evidence>
<dbReference type="PANTHER" id="PTHR46957">
    <property type="entry name" value="CYTOKINE RECEPTOR"/>
    <property type="match status" value="1"/>
</dbReference>
<feature type="domain" description="Fibronectin type-III" evidence="16">
    <location>
        <begin position="1041"/>
        <end position="1135"/>
    </location>
</feature>
<feature type="domain" description="Fibronectin type-III" evidence="16">
    <location>
        <begin position="314"/>
        <end position="407"/>
    </location>
</feature>
<organism evidence="17 18">
    <name type="scientific">Pogona vitticeps</name>
    <name type="common">central bearded dragon</name>
    <dbReference type="NCBI Taxonomy" id="103695"/>
    <lineage>
        <taxon>Eukaryota</taxon>
        <taxon>Metazoa</taxon>
        <taxon>Chordata</taxon>
        <taxon>Craniata</taxon>
        <taxon>Vertebrata</taxon>
        <taxon>Euteleostomi</taxon>
        <taxon>Lepidosauria</taxon>
        <taxon>Squamata</taxon>
        <taxon>Bifurcata</taxon>
        <taxon>Unidentata</taxon>
        <taxon>Episquamata</taxon>
        <taxon>Toxicofera</taxon>
        <taxon>Iguania</taxon>
        <taxon>Acrodonta</taxon>
        <taxon>Agamidae</taxon>
        <taxon>Amphibolurinae</taxon>
        <taxon>Pogona</taxon>
    </lineage>
</organism>
<dbReference type="Gene3D" id="2.60.40.10">
    <property type="entry name" value="Immunoglobulins"/>
    <property type="match status" value="13"/>
</dbReference>
<dbReference type="KEGG" id="pvt:110073332"/>
<dbReference type="RefSeq" id="XP_020638030.2">
    <property type="nucleotide sequence ID" value="XM_020782371.2"/>
</dbReference>
<evidence type="ECO:0000256" key="1">
    <source>
        <dbReference type="ARBA" id="ARBA00004167"/>
    </source>
</evidence>
<accession>A0A6J0ST19</accession>
<dbReference type="OrthoDB" id="8609993at2759"/>
<dbReference type="GO" id="GO:0032502">
    <property type="term" value="P:developmental process"/>
    <property type="evidence" value="ECO:0007669"/>
    <property type="project" value="UniProtKB-ARBA"/>
</dbReference>
<feature type="domain" description="Fibronectin type-III" evidence="16">
    <location>
        <begin position="224"/>
        <end position="313"/>
    </location>
</feature>
<dbReference type="PROSITE" id="PS50056">
    <property type="entry name" value="TYR_PHOSPHATASE_2"/>
    <property type="match status" value="1"/>
</dbReference>
<feature type="domain" description="Fibronectin type-III" evidence="16">
    <location>
        <begin position="588"/>
        <end position="678"/>
    </location>
</feature>
<keyword evidence="9 12" id="KW-0472">Membrane</keyword>
<feature type="domain" description="Tyrosine-protein phosphatase" evidence="14">
    <location>
        <begin position="1535"/>
        <end position="1794"/>
    </location>
</feature>
<evidence type="ECO:0000313" key="17">
    <source>
        <dbReference type="Proteomes" id="UP001652642"/>
    </source>
</evidence>
<dbReference type="Pfam" id="PF18861">
    <property type="entry name" value="PTP_tm"/>
    <property type="match status" value="1"/>
</dbReference>
<keyword evidence="4 13" id="KW-0732">Signal</keyword>
<feature type="signal peptide" evidence="13">
    <location>
        <begin position="1"/>
        <end position="18"/>
    </location>
</feature>
<evidence type="ECO:0000256" key="9">
    <source>
        <dbReference type="ARBA" id="ARBA00023136"/>
    </source>
</evidence>
<feature type="domain" description="Fibronectin type-III" evidence="16">
    <location>
        <begin position="1218"/>
        <end position="1313"/>
    </location>
</feature>
<dbReference type="InterPro" id="IPR030934">
    <property type="entry name" value="Intein_C"/>
</dbReference>
<keyword evidence="7" id="KW-0904">Protein phosphatase</keyword>
<evidence type="ECO:0000256" key="8">
    <source>
        <dbReference type="ARBA" id="ARBA00022989"/>
    </source>
</evidence>
<dbReference type="InterPro" id="IPR029021">
    <property type="entry name" value="Prot-tyrosine_phosphatase-like"/>
</dbReference>
<evidence type="ECO:0000256" key="13">
    <source>
        <dbReference type="SAM" id="SignalP"/>
    </source>
</evidence>
<dbReference type="EC" id="3.1.3.48" evidence="2"/>
<dbReference type="InterPro" id="IPR050713">
    <property type="entry name" value="RTP_Phos/Ushers"/>
</dbReference>
<dbReference type="InterPro" id="IPR041201">
    <property type="entry name" value="PTPRJ_TM"/>
</dbReference>
<evidence type="ECO:0000256" key="3">
    <source>
        <dbReference type="ARBA" id="ARBA00022692"/>
    </source>
</evidence>
<feature type="domain" description="Fibronectin type-III" evidence="16">
    <location>
        <begin position="767"/>
        <end position="858"/>
    </location>
</feature>
<gene>
    <name evidence="18" type="primary">LOC110073332</name>
</gene>
<dbReference type="CDD" id="cd00063">
    <property type="entry name" value="FN3"/>
    <property type="match status" value="8"/>
</dbReference>
<evidence type="ECO:0000256" key="4">
    <source>
        <dbReference type="ARBA" id="ARBA00022729"/>
    </source>
</evidence>
<evidence type="ECO:0000256" key="2">
    <source>
        <dbReference type="ARBA" id="ARBA00013064"/>
    </source>
</evidence>
<dbReference type="PANTHER" id="PTHR46957:SF10">
    <property type="entry name" value="PROTEIN TYROSINE PHOSPHATASE, RECEPTOR TYPE, H"/>
    <property type="match status" value="1"/>
</dbReference>
<evidence type="ECO:0000256" key="6">
    <source>
        <dbReference type="ARBA" id="ARBA00022801"/>
    </source>
</evidence>
<name>A0A6J0ST19_9SAUR</name>
<comment type="similarity">
    <text evidence="11">Belongs to the protein-tyrosine phosphatase family. Receptor class 3 subfamily.</text>
</comment>
<feature type="transmembrane region" description="Helical" evidence="12">
    <location>
        <begin position="1465"/>
        <end position="1486"/>
    </location>
</feature>
<dbReference type="SMART" id="SM00194">
    <property type="entry name" value="PTPc"/>
    <property type="match status" value="2"/>
</dbReference>
<keyword evidence="17" id="KW-1185">Reference proteome</keyword>
<feature type="domain" description="Tyrosine-protein phosphatase" evidence="14">
    <location>
        <begin position="1832"/>
        <end position="2092"/>
    </location>
</feature>
<protein>
    <recommendedName>
        <fullName evidence="2">protein-tyrosine-phosphatase</fullName>
        <ecNumber evidence="2">3.1.3.48</ecNumber>
    </recommendedName>
</protein>
<dbReference type="SUPFAM" id="SSF52799">
    <property type="entry name" value="(Phosphotyrosine protein) phosphatases II"/>
    <property type="match status" value="2"/>
</dbReference>
<feature type="domain" description="Fibronectin type-III" evidence="16">
    <location>
        <begin position="494"/>
        <end position="587"/>
    </location>
</feature>
<evidence type="ECO:0000256" key="7">
    <source>
        <dbReference type="ARBA" id="ARBA00022912"/>
    </source>
</evidence>
<dbReference type="InterPro" id="IPR003595">
    <property type="entry name" value="Tyr_Pase_cat"/>
</dbReference>
<dbReference type="PROSITE" id="PS50055">
    <property type="entry name" value="TYR_PHOSPHATASE_PTP"/>
    <property type="match status" value="2"/>
</dbReference>
<dbReference type="InParanoid" id="A0A6J0ST19"/>
<dbReference type="PRINTS" id="PR00700">
    <property type="entry name" value="PRTYPHPHTASE"/>
</dbReference>
<evidence type="ECO:0000256" key="12">
    <source>
        <dbReference type="SAM" id="Phobius"/>
    </source>
</evidence>
<dbReference type="Pfam" id="PF00041">
    <property type="entry name" value="fn3"/>
    <property type="match status" value="7"/>
</dbReference>
<dbReference type="InterPro" id="IPR000387">
    <property type="entry name" value="Tyr_Pase_dom"/>
</dbReference>
<feature type="domain" description="Tyrosine specific protein phosphatases" evidence="15">
    <location>
        <begin position="1712"/>
        <end position="1785"/>
    </location>
</feature>
<keyword evidence="5" id="KW-0677">Repeat</keyword>
<comment type="subcellular location">
    <subcellularLocation>
        <location evidence="1">Membrane</location>
        <topology evidence="1">Single-pass membrane protein</topology>
    </subcellularLocation>
</comment>
<evidence type="ECO:0000256" key="11">
    <source>
        <dbReference type="ARBA" id="ARBA00025789"/>
    </source>
</evidence>
<dbReference type="GO" id="GO:0004725">
    <property type="term" value="F:protein tyrosine phosphatase activity"/>
    <property type="evidence" value="ECO:0007669"/>
    <property type="project" value="UniProtKB-EC"/>
</dbReference>
<dbReference type="Pfam" id="PF00102">
    <property type="entry name" value="Y_phosphatase"/>
    <property type="match status" value="2"/>
</dbReference>
<dbReference type="GO" id="GO:0016020">
    <property type="term" value="C:membrane"/>
    <property type="evidence" value="ECO:0007669"/>
    <property type="project" value="UniProtKB-SubCell"/>
</dbReference>
<keyword evidence="8 12" id="KW-1133">Transmembrane helix</keyword>
<dbReference type="GeneID" id="110073332"/>
<evidence type="ECO:0000256" key="10">
    <source>
        <dbReference type="ARBA" id="ARBA00023180"/>
    </source>
</evidence>
<evidence type="ECO:0000259" key="16">
    <source>
        <dbReference type="PROSITE" id="PS50853"/>
    </source>
</evidence>
<evidence type="ECO:0000259" key="14">
    <source>
        <dbReference type="PROSITE" id="PS50055"/>
    </source>
</evidence>
<feature type="domain" description="Fibronectin type-III" evidence="16">
    <location>
        <begin position="44"/>
        <end position="135"/>
    </location>
</feature>
<evidence type="ECO:0000256" key="5">
    <source>
        <dbReference type="ARBA" id="ARBA00022737"/>
    </source>
</evidence>
<dbReference type="SMART" id="SM00060">
    <property type="entry name" value="FN3"/>
    <property type="match status" value="14"/>
</dbReference>
<keyword evidence="3 12" id="KW-0812">Transmembrane</keyword>
<dbReference type="Proteomes" id="UP001652642">
    <property type="component" value="Chromosome 4"/>
</dbReference>
<feature type="domain" description="Fibronectin type-III" evidence="16">
    <location>
        <begin position="859"/>
        <end position="950"/>
    </location>
</feature>
<keyword evidence="6" id="KW-0378">Hydrolase</keyword>
<dbReference type="InterPro" id="IPR000242">
    <property type="entry name" value="PTP_cat"/>
</dbReference>